<evidence type="ECO:0000313" key="2">
    <source>
        <dbReference type="EMBL" id="MFD2034671.1"/>
    </source>
</evidence>
<reference evidence="3" key="1">
    <citation type="journal article" date="2019" name="Int. J. Syst. Evol. Microbiol.">
        <title>The Global Catalogue of Microorganisms (GCM) 10K type strain sequencing project: providing services to taxonomists for standard genome sequencing and annotation.</title>
        <authorList>
            <consortium name="The Broad Institute Genomics Platform"/>
            <consortium name="The Broad Institute Genome Sequencing Center for Infectious Disease"/>
            <person name="Wu L."/>
            <person name="Ma J."/>
        </authorList>
    </citation>
    <scope>NUCLEOTIDE SEQUENCE [LARGE SCALE GENOMIC DNA]</scope>
    <source>
        <strain evidence="3">CGMCC 1.15180</strain>
    </source>
</reference>
<feature type="domain" description="HTH cro/C1-type" evidence="1">
    <location>
        <begin position="6"/>
        <end position="60"/>
    </location>
</feature>
<dbReference type="SUPFAM" id="SSF47413">
    <property type="entry name" value="lambda repressor-like DNA-binding domains"/>
    <property type="match status" value="1"/>
</dbReference>
<dbReference type="InterPro" id="IPR001387">
    <property type="entry name" value="Cro/C1-type_HTH"/>
</dbReference>
<dbReference type="Pfam" id="PF12844">
    <property type="entry name" value="HTH_19"/>
    <property type="match status" value="1"/>
</dbReference>
<organism evidence="2 3">
    <name type="scientific">Belliella marina</name>
    <dbReference type="NCBI Taxonomy" id="1644146"/>
    <lineage>
        <taxon>Bacteria</taxon>
        <taxon>Pseudomonadati</taxon>
        <taxon>Bacteroidota</taxon>
        <taxon>Cytophagia</taxon>
        <taxon>Cytophagales</taxon>
        <taxon>Cyclobacteriaceae</taxon>
        <taxon>Belliella</taxon>
    </lineage>
</organism>
<dbReference type="RefSeq" id="WP_376885042.1">
    <property type="nucleotide sequence ID" value="NZ_JBHUHR010000022.1"/>
</dbReference>
<evidence type="ECO:0000259" key="1">
    <source>
        <dbReference type="PROSITE" id="PS50943"/>
    </source>
</evidence>
<dbReference type="EMBL" id="JBHUHR010000022">
    <property type="protein sequence ID" value="MFD2034671.1"/>
    <property type="molecule type" value="Genomic_DNA"/>
</dbReference>
<sequence length="91" mass="10512">MKDTLLKRLREEFKFDIDLVATKIDLTVSEYSEIENGNKKLDILQAAKLGDLYEINPSHLLELAESINYNIGSHSRTIYSQNYFESKEGEI</sequence>
<dbReference type="InterPro" id="IPR010982">
    <property type="entry name" value="Lambda_DNA-bd_dom_sf"/>
</dbReference>
<protein>
    <submittedName>
        <fullName evidence="2">Helix-turn-helix domain-containing protein</fullName>
    </submittedName>
</protein>
<keyword evidence="3" id="KW-1185">Reference proteome</keyword>
<name>A0ABW4VKP5_9BACT</name>
<accession>A0ABW4VKP5</accession>
<dbReference type="Gene3D" id="1.10.260.40">
    <property type="entry name" value="lambda repressor-like DNA-binding domains"/>
    <property type="match status" value="1"/>
</dbReference>
<comment type="caution">
    <text evidence="2">The sequence shown here is derived from an EMBL/GenBank/DDBJ whole genome shotgun (WGS) entry which is preliminary data.</text>
</comment>
<evidence type="ECO:0000313" key="3">
    <source>
        <dbReference type="Proteomes" id="UP001597361"/>
    </source>
</evidence>
<dbReference type="Proteomes" id="UP001597361">
    <property type="component" value="Unassembled WGS sequence"/>
</dbReference>
<gene>
    <name evidence="2" type="ORF">ACFSKL_07725</name>
</gene>
<proteinExistence type="predicted"/>
<dbReference type="PROSITE" id="PS50943">
    <property type="entry name" value="HTH_CROC1"/>
    <property type="match status" value="1"/>
</dbReference>
<dbReference type="SMART" id="SM00530">
    <property type="entry name" value="HTH_XRE"/>
    <property type="match status" value="1"/>
</dbReference>